<organism evidence="1 2">
    <name type="scientific">Qingrenia yutianensis</name>
    <dbReference type="NCBI Taxonomy" id="2763676"/>
    <lineage>
        <taxon>Bacteria</taxon>
        <taxon>Bacillati</taxon>
        <taxon>Bacillota</taxon>
        <taxon>Clostridia</taxon>
        <taxon>Eubacteriales</taxon>
        <taxon>Oscillospiraceae</taxon>
        <taxon>Qingrenia</taxon>
    </lineage>
</organism>
<proteinExistence type="predicted"/>
<keyword evidence="2" id="KW-1185">Reference proteome</keyword>
<sequence>MLLKWKDGSQIKAKFDTCFDDDNGLDVDDKNYEDFTTFAFAAVETKGNPPVFITKDNYFCINYKNFPEEIFAGGKKIN</sequence>
<dbReference type="EMBL" id="JACRTE010000016">
    <property type="protein sequence ID" value="MBC8597160.1"/>
    <property type="molecule type" value="Genomic_DNA"/>
</dbReference>
<name>A0A926FFA3_9FIRM</name>
<evidence type="ECO:0000313" key="1">
    <source>
        <dbReference type="EMBL" id="MBC8597160.1"/>
    </source>
</evidence>
<comment type="caution">
    <text evidence="1">The sequence shown here is derived from an EMBL/GenBank/DDBJ whole genome shotgun (WGS) entry which is preliminary data.</text>
</comment>
<accession>A0A926FFA3</accession>
<evidence type="ECO:0000313" key="2">
    <source>
        <dbReference type="Proteomes" id="UP000647416"/>
    </source>
</evidence>
<dbReference type="RefSeq" id="WP_262432484.1">
    <property type="nucleotide sequence ID" value="NZ_JACRTE010000016.1"/>
</dbReference>
<gene>
    <name evidence="1" type="ORF">H8706_09805</name>
</gene>
<dbReference type="AlphaFoldDB" id="A0A926FFA3"/>
<protein>
    <submittedName>
        <fullName evidence="1">Uncharacterized protein</fullName>
    </submittedName>
</protein>
<reference evidence="1" key="1">
    <citation type="submission" date="2020-08" db="EMBL/GenBank/DDBJ databases">
        <title>Genome public.</title>
        <authorList>
            <person name="Liu C."/>
            <person name="Sun Q."/>
        </authorList>
    </citation>
    <scope>NUCLEOTIDE SEQUENCE</scope>
    <source>
        <strain evidence="1">NSJ-50</strain>
    </source>
</reference>
<dbReference type="Proteomes" id="UP000647416">
    <property type="component" value="Unassembled WGS sequence"/>
</dbReference>